<dbReference type="Gene3D" id="1.10.357.10">
    <property type="entry name" value="Tetracycline Repressor, domain 2"/>
    <property type="match status" value="1"/>
</dbReference>
<dbReference type="InterPro" id="IPR036271">
    <property type="entry name" value="Tet_transcr_reg_TetR-rel_C_sf"/>
</dbReference>
<keyword evidence="1 2" id="KW-0238">DNA-binding</keyword>
<evidence type="ECO:0000256" key="2">
    <source>
        <dbReference type="PROSITE-ProRule" id="PRU00335"/>
    </source>
</evidence>
<evidence type="ECO:0000259" key="3">
    <source>
        <dbReference type="PROSITE" id="PS50977"/>
    </source>
</evidence>
<dbReference type="PROSITE" id="PS50977">
    <property type="entry name" value="HTH_TETR_2"/>
    <property type="match status" value="1"/>
</dbReference>
<evidence type="ECO:0000313" key="4">
    <source>
        <dbReference type="EMBL" id="GAA1388670.1"/>
    </source>
</evidence>
<reference evidence="5" key="1">
    <citation type="journal article" date="2019" name="Int. J. Syst. Evol. Microbiol.">
        <title>The Global Catalogue of Microorganisms (GCM) 10K type strain sequencing project: providing services to taxonomists for standard genome sequencing and annotation.</title>
        <authorList>
            <consortium name="The Broad Institute Genomics Platform"/>
            <consortium name="The Broad Institute Genome Sequencing Center for Infectious Disease"/>
            <person name="Wu L."/>
            <person name="Ma J."/>
        </authorList>
    </citation>
    <scope>NUCLEOTIDE SEQUENCE [LARGE SCALE GENOMIC DNA]</scope>
    <source>
        <strain evidence="5">JCM 11896</strain>
    </source>
</reference>
<dbReference type="InterPro" id="IPR050109">
    <property type="entry name" value="HTH-type_TetR-like_transc_reg"/>
</dbReference>
<sequence>MQTRTRARTYGGRSAEVRQAERRDRLIAAGSTIWAEQGWAAVTMRGVCARAELTERYFYENFTDRDALLVAVWGQGRDHLVGLVLEAFTTAEDPDLIAQLRAAIAAIVEYLQGEPGHARIILGDNAGSAAVEQRRRETLQTFTDLLIDYAGPFLPSDTDETELRMSTMIGVGGFAELVTAWNAGTITADADRIIDHVTDVASSLVRRYLTTD</sequence>
<feature type="domain" description="HTH tetR-type" evidence="3">
    <location>
        <begin position="20"/>
        <end position="80"/>
    </location>
</feature>
<dbReference type="InterPro" id="IPR009057">
    <property type="entry name" value="Homeodomain-like_sf"/>
</dbReference>
<evidence type="ECO:0000313" key="5">
    <source>
        <dbReference type="Proteomes" id="UP001501414"/>
    </source>
</evidence>
<evidence type="ECO:0000256" key="1">
    <source>
        <dbReference type="ARBA" id="ARBA00023125"/>
    </source>
</evidence>
<name>A0ABP4IEC3_9PSEU</name>
<organism evidence="4 5">
    <name type="scientific">Pseudonocardia kongjuensis</name>
    <dbReference type="NCBI Taxonomy" id="102227"/>
    <lineage>
        <taxon>Bacteria</taxon>
        <taxon>Bacillati</taxon>
        <taxon>Actinomycetota</taxon>
        <taxon>Actinomycetes</taxon>
        <taxon>Pseudonocardiales</taxon>
        <taxon>Pseudonocardiaceae</taxon>
        <taxon>Pseudonocardia</taxon>
    </lineage>
</organism>
<protein>
    <submittedName>
        <fullName evidence="4">TetR/AcrR family transcriptional regulator</fullName>
    </submittedName>
</protein>
<dbReference type="SUPFAM" id="SSF46689">
    <property type="entry name" value="Homeodomain-like"/>
    <property type="match status" value="1"/>
</dbReference>
<proteinExistence type="predicted"/>
<feature type="DNA-binding region" description="H-T-H motif" evidence="2">
    <location>
        <begin position="43"/>
        <end position="62"/>
    </location>
</feature>
<comment type="caution">
    <text evidence="4">The sequence shown here is derived from an EMBL/GenBank/DDBJ whole genome shotgun (WGS) entry which is preliminary data.</text>
</comment>
<dbReference type="PANTHER" id="PTHR30055">
    <property type="entry name" value="HTH-TYPE TRANSCRIPTIONAL REGULATOR RUTR"/>
    <property type="match status" value="1"/>
</dbReference>
<dbReference type="Proteomes" id="UP001501414">
    <property type="component" value="Unassembled WGS sequence"/>
</dbReference>
<keyword evidence="5" id="KW-1185">Reference proteome</keyword>
<dbReference type="EMBL" id="BAAAJK010000008">
    <property type="protein sequence ID" value="GAA1388670.1"/>
    <property type="molecule type" value="Genomic_DNA"/>
</dbReference>
<dbReference type="RefSeq" id="WP_344021995.1">
    <property type="nucleotide sequence ID" value="NZ_BAAAJK010000008.1"/>
</dbReference>
<dbReference type="PANTHER" id="PTHR30055:SF226">
    <property type="entry name" value="HTH-TYPE TRANSCRIPTIONAL REGULATOR PKSA"/>
    <property type="match status" value="1"/>
</dbReference>
<dbReference type="Pfam" id="PF00440">
    <property type="entry name" value="TetR_N"/>
    <property type="match status" value="1"/>
</dbReference>
<dbReference type="InterPro" id="IPR001647">
    <property type="entry name" value="HTH_TetR"/>
</dbReference>
<dbReference type="SUPFAM" id="SSF48498">
    <property type="entry name" value="Tetracyclin repressor-like, C-terminal domain"/>
    <property type="match status" value="1"/>
</dbReference>
<gene>
    <name evidence="4" type="ORF">GCM10009613_26380</name>
</gene>
<accession>A0ABP4IEC3</accession>